<organism evidence="2 3">
    <name type="scientific">Haloferula rosea</name>
    <dbReference type="NCBI Taxonomy" id="490093"/>
    <lineage>
        <taxon>Bacteria</taxon>
        <taxon>Pseudomonadati</taxon>
        <taxon>Verrucomicrobiota</taxon>
        <taxon>Verrucomicrobiia</taxon>
        <taxon>Verrucomicrobiales</taxon>
        <taxon>Verrucomicrobiaceae</taxon>
        <taxon>Haloferula</taxon>
    </lineage>
</organism>
<dbReference type="EMBL" id="JAENII010000004">
    <property type="protein sequence ID" value="MBK1826644.1"/>
    <property type="molecule type" value="Genomic_DNA"/>
</dbReference>
<sequence length="252" mass="26222">MKTPAPSFLSTLLIRACLLTLVHPAAHAATLTLNATTFRPGDAITASFADHSGGSSTDWIGVYPDGVVPTGDPAATSWGYVDGTQASGSADLDALATGTFELNNAYLGNWTVHFLSNNGYGAVAGTVGGVNFTVAPSLGIGLVADKASYEAGETIRFDWSGNDGFVSTDWIGIYRDGETPGVEFSTAFQYTSGTDGNLSGFDSLSAGDYDAYLLANDGYTVLAETSFSVVPEPSTFLLCASGLLLVRLRRRA</sequence>
<accession>A0A934RC93</accession>
<gene>
    <name evidence="2" type="ORF">JIN81_06415</name>
</gene>
<proteinExistence type="predicted"/>
<evidence type="ECO:0000256" key="1">
    <source>
        <dbReference type="SAM" id="SignalP"/>
    </source>
</evidence>
<reference evidence="2" key="1">
    <citation type="submission" date="2021-01" db="EMBL/GenBank/DDBJ databases">
        <title>Modified the classification status of verrucomicrobia.</title>
        <authorList>
            <person name="Feng X."/>
        </authorList>
    </citation>
    <scope>NUCLEOTIDE SEQUENCE</scope>
    <source>
        <strain evidence="2">KCTC 22201</strain>
    </source>
</reference>
<protein>
    <recommendedName>
        <fullName evidence="4">PEP-CTERM protein-sorting domain-containing protein</fullName>
    </recommendedName>
</protein>
<evidence type="ECO:0000313" key="3">
    <source>
        <dbReference type="Proteomes" id="UP000658278"/>
    </source>
</evidence>
<evidence type="ECO:0008006" key="4">
    <source>
        <dbReference type="Google" id="ProtNLM"/>
    </source>
</evidence>
<feature type="signal peptide" evidence="1">
    <location>
        <begin position="1"/>
        <end position="28"/>
    </location>
</feature>
<dbReference type="RefSeq" id="WP_200277795.1">
    <property type="nucleotide sequence ID" value="NZ_JAENII010000004.1"/>
</dbReference>
<keyword evidence="3" id="KW-1185">Reference proteome</keyword>
<comment type="caution">
    <text evidence="2">The sequence shown here is derived from an EMBL/GenBank/DDBJ whole genome shotgun (WGS) entry which is preliminary data.</text>
</comment>
<evidence type="ECO:0000313" key="2">
    <source>
        <dbReference type="EMBL" id="MBK1826644.1"/>
    </source>
</evidence>
<keyword evidence="1" id="KW-0732">Signal</keyword>
<dbReference type="Proteomes" id="UP000658278">
    <property type="component" value="Unassembled WGS sequence"/>
</dbReference>
<dbReference type="AlphaFoldDB" id="A0A934RC93"/>
<feature type="chain" id="PRO_5037956932" description="PEP-CTERM protein-sorting domain-containing protein" evidence="1">
    <location>
        <begin position="29"/>
        <end position="252"/>
    </location>
</feature>
<name>A0A934RC93_9BACT</name>